<evidence type="ECO:0000259" key="13">
    <source>
        <dbReference type="PROSITE" id="PS01124"/>
    </source>
</evidence>
<dbReference type="GO" id="GO:0005524">
    <property type="term" value="F:ATP binding"/>
    <property type="evidence" value="ECO:0007669"/>
    <property type="project" value="UniProtKB-KW"/>
</dbReference>
<dbReference type="PANTHER" id="PTHR43547">
    <property type="entry name" value="TWO-COMPONENT HISTIDINE KINASE"/>
    <property type="match status" value="1"/>
</dbReference>
<dbReference type="InterPro" id="IPR003661">
    <property type="entry name" value="HisK_dim/P_dom"/>
</dbReference>
<dbReference type="CDD" id="cd00075">
    <property type="entry name" value="HATPase"/>
    <property type="match status" value="1"/>
</dbReference>
<dbReference type="InterPro" id="IPR001789">
    <property type="entry name" value="Sig_transdc_resp-reg_receiver"/>
</dbReference>
<accession>A0A1I2KV10</accession>
<dbReference type="Proteomes" id="UP000199116">
    <property type="component" value="Unassembled WGS sequence"/>
</dbReference>
<keyword evidence="5" id="KW-0547">Nucleotide-binding</keyword>
<dbReference type="Gene3D" id="3.30.565.10">
    <property type="entry name" value="Histidine kinase-like ATPase, C-terminal domain"/>
    <property type="match status" value="1"/>
</dbReference>
<dbReference type="Pfam" id="PF07494">
    <property type="entry name" value="Reg_prop"/>
    <property type="match status" value="5"/>
</dbReference>
<dbReference type="PRINTS" id="PR00344">
    <property type="entry name" value="BCTRLSENSOR"/>
</dbReference>
<evidence type="ECO:0000256" key="7">
    <source>
        <dbReference type="ARBA" id="ARBA00022840"/>
    </source>
</evidence>
<dbReference type="EC" id="2.7.13.3" evidence="2"/>
<dbReference type="InterPro" id="IPR011123">
    <property type="entry name" value="Y_Y_Y"/>
</dbReference>
<dbReference type="Gene3D" id="2.130.10.10">
    <property type="entry name" value="YVTN repeat-like/Quinoprotein amine dehydrogenase"/>
    <property type="match status" value="2"/>
</dbReference>
<dbReference type="InterPro" id="IPR009057">
    <property type="entry name" value="Homeodomain-like_sf"/>
</dbReference>
<dbReference type="InterPro" id="IPR011006">
    <property type="entry name" value="CheY-like_superfamily"/>
</dbReference>
<dbReference type="CDD" id="cd00082">
    <property type="entry name" value="HisKA"/>
    <property type="match status" value="1"/>
</dbReference>
<keyword evidence="11" id="KW-0804">Transcription</keyword>
<dbReference type="GO" id="GO:0000155">
    <property type="term" value="F:phosphorelay sensor kinase activity"/>
    <property type="evidence" value="ECO:0007669"/>
    <property type="project" value="InterPro"/>
</dbReference>
<dbReference type="PROSITE" id="PS00041">
    <property type="entry name" value="HTH_ARAC_FAMILY_1"/>
    <property type="match status" value="1"/>
</dbReference>
<evidence type="ECO:0000256" key="6">
    <source>
        <dbReference type="ARBA" id="ARBA00022777"/>
    </source>
</evidence>
<dbReference type="PANTHER" id="PTHR43547:SF2">
    <property type="entry name" value="HYBRID SIGNAL TRANSDUCTION HISTIDINE KINASE C"/>
    <property type="match status" value="1"/>
</dbReference>
<keyword evidence="7" id="KW-0067">ATP-binding</keyword>
<dbReference type="Gene3D" id="2.60.40.10">
    <property type="entry name" value="Immunoglobulins"/>
    <property type="match status" value="1"/>
</dbReference>
<dbReference type="EMBL" id="FOOH01000005">
    <property type="protein sequence ID" value="SFF70169.1"/>
    <property type="molecule type" value="Genomic_DNA"/>
</dbReference>
<dbReference type="SUPFAM" id="SSF52172">
    <property type="entry name" value="CheY-like"/>
    <property type="match status" value="1"/>
</dbReference>
<dbReference type="SMART" id="SM00388">
    <property type="entry name" value="HisKA"/>
    <property type="match status" value="1"/>
</dbReference>
<dbReference type="InterPro" id="IPR018060">
    <property type="entry name" value="HTH_AraC"/>
</dbReference>
<protein>
    <recommendedName>
        <fullName evidence="2">histidine kinase</fullName>
        <ecNumber evidence="2">2.7.13.3</ecNumber>
    </recommendedName>
</protein>
<dbReference type="RefSeq" id="WP_093303414.1">
    <property type="nucleotide sequence ID" value="NZ_FOOH01000005.1"/>
</dbReference>
<dbReference type="InterPro" id="IPR011110">
    <property type="entry name" value="Reg_prop"/>
</dbReference>
<dbReference type="SMART" id="SM00387">
    <property type="entry name" value="HATPase_c"/>
    <property type="match status" value="1"/>
</dbReference>
<dbReference type="PROSITE" id="PS50110">
    <property type="entry name" value="RESPONSE_REGULATORY"/>
    <property type="match status" value="1"/>
</dbReference>
<evidence type="ECO:0000256" key="11">
    <source>
        <dbReference type="ARBA" id="ARBA00023163"/>
    </source>
</evidence>
<comment type="catalytic activity">
    <reaction evidence="1">
        <text>ATP + protein L-histidine = ADP + protein N-phospho-L-histidine.</text>
        <dbReference type="EC" id="2.7.13.3"/>
    </reaction>
</comment>
<keyword evidence="9" id="KW-0805">Transcription regulation</keyword>
<keyword evidence="6 16" id="KW-0418">Kinase</keyword>
<evidence type="ECO:0000256" key="5">
    <source>
        <dbReference type="ARBA" id="ARBA00022741"/>
    </source>
</evidence>
<dbReference type="SMART" id="SM00342">
    <property type="entry name" value="HTH_ARAC"/>
    <property type="match status" value="1"/>
</dbReference>
<evidence type="ECO:0000313" key="17">
    <source>
        <dbReference type="Proteomes" id="UP000199116"/>
    </source>
</evidence>
<reference evidence="17" key="1">
    <citation type="submission" date="2016-10" db="EMBL/GenBank/DDBJ databases">
        <authorList>
            <person name="Varghese N."/>
            <person name="Submissions S."/>
        </authorList>
    </citation>
    <scope>NUCLEOTIDE SEQUENCE [LARGE SCALE GENOMIC DNA]</scope>
    <source>
        <strain evidence="17">DSM 23515</strain>
    </source>
</reference>
<dbReference type="PROSITE" id="PS50109">
    <property type="entry name" value="HIS_KIN"/>
    <property type="match status" value="1"/>
</dbReference>
<dbReference type="PROSITE" id="PS01124">
    <property type="entry name" value="HTH_ARAC_FAMILY_2"/>
    <property type="match status" value="1"/>
</dbReference>
<evidence type="ECO:0000256" key="10">
    <source>
        <dbReference type="ARBA" id="ARBA00023125"/>
    </source>
</evidence>
<evidence type="ECO:0000256" key="8">
    <source>
        <dbReference type="ARBA" id="ARBA00023012"/>
    </source>
</evidence>
<feature type="domain" description="Response regulatory" evidence="15">
    <location>
        <begin position="1101"/>
        <end position="1216"/>
    </location>
</feature>
<proteinExistence type="predicted"/>
<dbReference type="InterPro" id="IPR036097">
    <property type="entry name" value="HisK_dim/P_sf"/>
</dbReference>
<dbReference type="SMART" id="SM00448">
    <property type="entry name" value="REC"/>
    <property type="match status" value="1"/>
</dbReference>
<keyword evidence="4" id="KW-0808">Transferase</keyword>
<dbReference type="Gene3D" id="3.40.50.2300">
    <property type="match status" value="1"/>
</dbReference>
<feature type="domain" description="Histidine kinase" evidence="14">
    <location>
        <begin position="838"/>
        <end position="1057"/>
    </location>
</feature>
<dbReference type="InterPro" id="IPR005467">
    <property type="entry name" value="His_kinase_dom"/>
</dbReference>
<evidence type="ECO:0000313" key="16">
    <source>
        <dbReference type="EMBL" id="SFF70169.1"/>
    </source>
</evidence>
<keyword evidence="3 12" id="KW-0597">Phosphoprotein</keyword>
<evidence type="ECO:0000256" key="3">
    <source>
        <dbReference type="ARBA" id="ARBA00022553"/>
    </source>
</evidence>
<evidence type="ECO:0000256" key="12">
    <source>
        <dbReference type="PROSITE-ProRule" id="PRU00169"/>
    </source>
</evidence>
<keyword evidence="10" id="KW-0238">DNA-binding</keyword>
<dbReference type="Gene3D" id="1.10.287.130">
    <property type="match status" value="1"/>
</dbReference>
<sequence length="1353" mass="154583">MKAPNFKVACLNRCYLLLTILLLSPLFNYGQVGNLFSTDAELSSSLINQIFQDSKGYIWIATEDGLDRYDGAKFSIYKQEREDSTSILNNYVKSIFQDSEGVLYFGFFNGLQYFDHATEEFHEIPLLTEDSSAYPAHVTTMLERENGEILIGTSGQGILKLSQENGKPVARKFPEMVPTSFLEKIFEDRNENLWAISQDKGLFKITREGKITEYFNENDYETQISSITQDQNGNLYVGSLSAGLFKYNREKDNFKFIEDSKNLPVKTLFVNKENEIFVGTDGMGLKIYDPVREKMSVNDFSIANFDFKKTKIHSIMQDKADNLWLGIYQKGVLLIPDKANNFNYIGYQSVKNNIIGSNSVVSIFKDRQKILWVGTDGDGLYGVTEDKKQRFHLGQNGIQGSASIMSIFQDSENELWIGTYLNGLAKVNRETQDLKYIEPFKDDKNNTVERVYNITEDSKKNLWIGTLGYGLYSYNLETKESTNRNVIENGAPFDQLYNKWINCLLLSNTNKLYIGTYDGLATLDLEKNSYLNQKGENHILTNKIVYSLYEDEENNLWIGTSEGLFYKPHNDTITQNYTMEQGLPSDVISAIEEDSNNNLWISTNNGISKFELQTKEFKNYYFRDGLQGNEFNKNASYAEANGRLYFGSTNGITFFDPSEITSKGSDVDLRITGFYLQDEPVKKGMKSGSYSIIEKAITDADTIELAHNDNDFSIEFSSFAFKNQQWITYSYSLNSENWIKLRPGMNTVTFNNLEPGTYNFKVRAKDYGEYSNEQELSIIIHPPWYFSSWAKLGYLLLLIVISYVIVQEILQRRKTKNELQEHLRAEQINEAKLQFLTNISHDIKTPISLIINPLKKLIKSDTEEDRQKLYKIMERNSERILHLLNQLINARKFDQGKIELKFQKTEIIGFVKSITSLFDDQIESHGVKFEINHPDSEITAYIDPNHFDKIIQNLISNAIKFTPQNGTIEVNIGTHEKKNQFYISVKDNGVGIKESELNNVFNRFYQVSNNESRQFEGTGIGLHLTKSIAELHHGTVKVENNKNQEGCKFIISAPLGKSHLKKSMIAEETSATSYPNKETHAIHIIPNREEVKSPSEKNKPTVLIVDDDDEIRNYIAIELQNHYNIIKKENGKLALPEVIKNAPALIISDVVMPEMDGITLTRKIKKNIHTNHIPVILLTGKTDKETNLEGLEIGADAYINKPFNIDILKKTVKNLIKNRNVLKNTYSGNQLHDEKIKHIDLKSGDETLVEKFMEVVNNNISNPNLNVEMVASELGISRVHLYRKLKQLTNQSAGELITNIRLKEAANLLISKNINIAEVAYAVGFSSTSKFSTRFKDLYGMPPTNYRQKQKHA</sequence>
<dbReference type="Pfam" id="PF07495">
    <property type="entry name" value="Y_Y_Y"/>
    <property type="match status" value="1"/>
</dbReference>
<evidence type="ECO:0000259" key="15">
    <source>
        <dbReference type="PROSITE" id="PS50110"/>
    </source>
</evidence>
<dbReference type="CDD" id="cd17574">
    <property type="entry name" value="REC_OmpR"/>
    <property type="match status" value="1"/>
</dbReference>
<feature type="modified residue" description="4-aspartylphosphate" evidence="12">
    <location>
        <position position="1149"/>
    </location>
</feature>
<dbReference type="SUPFAM" id="SSF63829">
    <property type="entry name" value="Calcium-dependent phosphotriesterase"/>
    <property type="match status" value="2"/>
</dbReference>
<dbReference type="Pfam" id="PF00512">
    <property type="entry name" value="HisKA"/>
    <property type="match status" value="1"/>
</dbReference>
<evidence type="ECO:0000256" key="4">
    <source>
        <dbReference type="ARBA" id="ARBA00022679"/>
    </source>
</evidence>
<dbReference type="FunFam" id="3.30.565.10:FF:000037">
    <property type="entry name" value="Hybrid sensor histidine kinase/response regulator"/>
    <property type="match status" value="1"/>
</dbReference>
<dbReference type="InterPro" id="IPR018062">
    <property type="entry name" value="HTH_AraC-typ_CS"/>
</dbReference>
<keyword evidence="8" id="KW-0902">Two-component regulatory system</keyword>
<dbReference type="InterPro" id="IPR015943">
    <property type="entry name" value="WD40/YVTN_repeat-like_dom_sf"/>
</dbReference>
<gene>
    <name evidence="16" type="ORF">SAMN04488033_10586</name>
</gene>
<dbReference type="InterPro" id="IPR003594">
    <property type="entry name" value="HATPase_dom"/>
</dbReference>
<keyword evidence="17" id="KW-1185">Reference proteome</keyword>
<dbReference type="InterPro" id="IPR004358">
    <property type="entry name" value="Sig_transdc_His_kin-like_C"/>
</dbReference>
<dbReference type="SUPFAM" id="SSF46689">
    <property type="entry name" value="Homeodomain-like"/>
    <property type="match status" value="1"/>
</dbReference>
<dbReference type="Pfam" id="PF12833">
    <property type="entry name" value="HTH_18"/>
    <property type="match status" value="1"/>
</dbReference>
<dbReference type="Gene3D" id="1.10.10.60">
    <property type="entry name" value="Homeodomain-like"/>
    <property type="match status" value="1"/>
</dbReference>
<dbReference type="GO" id="GO:0003700">
    <property type="term" value="F:DNA-binding transcription factor activity"/>
    <property type="evidence" value="ECO:0007669"/>
    <property type="project" value="InterPro"/>
</dbReference>
<dbReference type="InterPro" id="IPR013783">
    <property type="entry name" value="Ig-like_fold"/>
</dbReference>
<organism evidence="16 17">
    <name type="scientific">Salegentibacter agarivorans</name>
    <dbReference type="NCBI Taxonomy" id="345907"/>
    <lineage>
        <taxon>Bacteria</taxon>
        <taxon>Pseudomonadati</taxon>
        <taxon>Bacteroidota</taxon>
        <taxon>Flavobacteriia</taxon>
        <taxon>Flavobacteriales</taxon>
        <taxon>Flavobacteriaceae</taxon>
        <taxon>Salegentibacter</taxon>
    </lineage>
</organism>
<evidence type="ECO:0000256" key="9">
    <source>
        <dbReference type="ARBA" id="ARBA00023015"/>
    </source>
</evidence>
<dbReference type="SUPFAM" id="SSF47384">
    <property type="entry name" value="Homodimeric domain of signal transducing histidine kinase"/>
    <property type="match status" value="1"/>
</dbReference>
<dbReference type="SUPFAM" id="SSF55874">
    <property type="entry name" value="ATPase domain of HSP90 chaperone/DNA topoisomerase II/histidine kinase"/>
    <property type="match status" value="1"/>
</dbReference>
<evidence type="ECO:0000256" key="2">
    <source>
        <dbReference type="ARBA" id="ARBA00012438"/>
    </source>
</evidence>
<dbReference type="Pfam" id="PF02518">
    <property type="entry name" value="HATPase_c"/>
    <property type="match status" value="1"/>
</dbReference>
<dbReference type="Pfam" id="PF00072">
    <property type="entry name" value="Response_reg"/>
    <property type="match status" value="1"/>
</dbReference>
<evidence type="ECO:0000256" key="1">
    <source>
        <dbReference type="ARBA" id="ARBA00000085"/>
    </source>
</evidence>
<name>A0A1I2KV10_9FLAO</name>
<dbReference type="InterPro" id="IPR036890">
    <property type="entry name" value="HATPase_C_sf"/>
</dbReference>
<evidence type="ECO:0000259" key="14">
    <source>
        <dbReference type="PROSITE" id="PS50109"/>
    </source>
</evidence>
<feature type="domain" description="HTH araC/xylS-type" evidence="13">
    <location>
        <begin position="1250"/>
        <end position="1349"/>
    </location>
</feature>
<dbReference type="GO" id="GO:0043565">
    <property type="term" value="F:sequence-specific DNA binding"/>
    <property type="evidence" value="ECO:0007669"/>
    <property type="project" value="InterPro"/>
</dbReference>